<organism evidence="2 3">
    <name type="scientific">Mycolicibacterium vanbaalenii</name>
    <name type="common">Mycobacterium vanbaalenii</name>
    <dbReference type="NCBI Taxonomy" id="110539"/>
    <lineage>
        <taxon>Bacteria</taxon>
        <taxon>Bacillati</taxon>
        <taxon>Actinomycetota</taxon>
        <taxon>Actinomycetes</taxon>
        <taxon>Mycobacteriales</taxon>
        <taxon>Mycobacteriaceae</taxon>
        <taxon>Mycolicibacterium</taxon>
    </lineage>
</organism>
<reference evidence="2 3" key="1">
    <citation type="submission" date="2019-11" db="EMBL/GenBank/DDBJ databases">
        <authorList>
            <person name="Holert J."/>
        </authorList>
    </citation>
    <scope>NUCLEOTIDE SEQUENCE [LARGE SCALE GENOMIC DNA]</scope>
    <source>
        <strain evidence="2">BC8_1</strain>
    </source>
</reference>
<sequence>MSLLASTVRAMTDARTRRKARKKRRDKQRARKRSADAEPPRDDPRRNPPNLGDPWTLLVFASMQVQAAKPDPMAKYRSHQPDPLDFDYLITRFVNDPTPEVAFFVALFAELLDGELQLRCRDALNGYSGQLVPWVAALRDVDGYRAVRLTHVLGDFDQILIGARLRDGQEATCAVLIDHLDDFEITDAAFFVGAIDEVVGGESDPDVTAADMSLADARAWIEYGLKQNFILRDTATWPGCRPLVQWLVGHLPEGGDIHQPSTWEPDATKALLEEFFASTAGAVFDSRDHRYLLRELVESGTADPWRWSAARVGRVLESPLSEGDHPLKVLLDVPDILRVFIPFAHEQSGIREGLTAQALAALDWRDVDRRSA</sequence>
<evidence type="ECO:0000313" key="2">
    <source>
        <dbReference type="EMBL" id="CAA0138268.1"/>
    </source>
</evidence>
<evidence type="ECO:0000256" key="1">
    <source>
        <dbReference type="SAM" id="MobiDB-lite"/>
    </source>
</evidence>
<dbReference type="AlphaFoldDB" id="A0A5S9RBS6"/>
<name>A0A5S9RBS6_MYCVN</name>
<keyword evidence="3" id="KW-1185">Reference proteome</keyword>
<dbReference type="OrthoDB" id="5182325at2"/>
<feature type="region of interest" description="Disordered" evidence="1">
    <location>
        <begin position="1"/>
        <end position="50"/>
    </location>
</feature>
<evidence type="ECO:0000313" key="3">
    <source>
        <dbReference type="Proteomes" id="UP000430146"/>
    </source>
</evidence>
<feature type="compositionally biased region" description="Basic and acidic residues" evidence="1">
    <location>
        <begin position="33"/>
        <end position="46"/>
    </location>
</feature>
<protein>
    <submittedName>
        <fullName evidence="2">Uncharacterized protein</fullName>
    </submittedName>
</protein>
<feature type="compositionally biased region" description="Basic residues" evidence="1">
    <location>
        <begin position="16"/>
        <end position="32"/>
    </location>
</feature>
<gene>
    <name evidence="2" type="ORF">AELLOGFF_02419</name>
</gene>
<proteinExistence type="predicted"/>
<dbReference type="EMBL" id="CACSIP010000076">
    <property type="protein sequence ID" value="CAA0138268.1"/>
    <property type="molecule type" value="Genomic_DNA"/>
</dbReference>
<dbReference type="Proteomes" id="UP000430146">
    <property type="component" value="Unassembled WGS sequence"/>
</dbReference>
<accession>A0A5S9RBS6</accession>